<dbReference type="OrthoDB" id="1929311at2759"/>
<dbReference type="Pfam" id="PF14617">
    <property type="entry name" value="CMS1"/>
    <property type="match status" value="1"/>
</dbReference>
<gene>
    <name evidence="3" type="ORF">LLEC1_04861</name>
</gene>
<name>A0A179I9J1_CORDF</name>
<feature type="region of interest" description="Disordered" evidence="1">
    <location>
        <begin position="1"/>
        <end position="21"/>
    </location>
</feature>
<reference evidence="3 4" key="1">
    <citation type="submission" date="2016-03" db="EMBL/GenBank/DDBJ databases">
        <title>Fine-scale spatial genetic structure of a fungal parasite of coffee scale insects.</title>
        <authorList>
            <person name="Jackson D."/>
            <person name="Zemenick K.A."/>
            <person name="Malloure B."/>
            <person name="Quandt C.A."/>
            <person name="James T.Y."/>
        </authorList>
    </citation>
    <scope>NUCLEOTIDE SEQUENCE [LARGE SCALE GENOMIC DNA]</scope>
    <source>
        <strain evidence="3 4">UM487</strain>
    </source>
</reference>
<evidence type="ECO:0000313" key="3">
    <source>
        <dbReference type="EMBL" id="OAQ98429.1"/>
    </source>
</evidence>
<dbReference type="AlphaFoldDB" id="A0A179I9J1"/>
<feature type="region of interest" description="Disordered" evidence="1">
    <location>
        <begin position="385"/>
        <end position="427"/>
    </location>
</feature>
<dbReference type="PANTHER" id="PTHR24030:SF0">
    <property type="entry name" value="PROTEIN CMSS1"/>
    <property type="match status" value="1"/>
</dbReference>
<feature type="domain" description="Aminoglycoside phosphotransferase" evidence="2">
    <location>
        <begin position="54"/>
        <end position="246"/>
    </location>
</feature>
<dbReference type="SUPFAM" id="SSF56112">
    <property type="entry name" value="Protein kinase-like (PK-like)"/>
    <property type="match status" value="1"/>
</dbReference>
<evidence type="ECO:0000259" key="2">
    <source>
        <dbReference type="Pfam" id="PF01636"/>
    </source>
</evidence>
<dbReference type="GO" id="GO:0030686">
    <property type="term" value="C:90S preribosome"/>
    <property type="evidence" value="ECO:0007669"/>
    <property type="project" value="TreeGrafter"/>
</dbReference>
<dbReference type="Pfam" id="PF01636">
    <property type="entry name" value="APH"/>
    <property type="match status" value="1"/>
</dbReference>
<dbReference type="GO" id="GO:0005634">
    <property type="term" value="C:nucleus"/>
    <property type="evidence" value="ECO:0007669"/>
    <property type="project" value="TreeGrafter"/>
</dbReference>
<dbReference type="InterPro" id="IPR011009">
    <property type="entry name" value="Kinase-like_dom_sf"/>
</dbReference>
<dbReference type="Gene3D" id="3.90.1200.10">
    <property type="match status" value="1"/>
</dbReference>
<keyword evidence="4" id="KW-1185">Reference proteome</keyword>
<dbReference type="InterPro" id="IPR002575">
    <property type="entry name" value="Aminoglycoside_PTrfase"/>
</dbReference>
<proteinExistence type="predicted"/>
<feature type="compositionally biased region" description="Low complexity" evidence="1">
    <location>
        <begin position="1"/>
        <end position="11"/>
    </location>
</feature>
<dbReference type="PANTHER" id="PTHR24030">
    <property type="entry name" value="PROTEIN CMSS1"/>
    <property type="match status" value="1"/>
</dbReference>
<organism evidence="3 4">
    <name type="scientific">Cordyceps confragosa</name>
    <name type="common">Lecanicillium lecanii</name>
    <dbReference type="NCBI Taxonomy" id="2714763"/>
    <lineage>
        <taxon>Eukaryota</taxon>
        <taxon>Fungi</taxon>
        <taxon>Dikarya</taxon>
        <taxon>Ascomycota</taxon>
        <taxon>Pezizomycotina</taxon>
        <taxon>Sordariomycetes</taxon>
        <taxon>Hypocreomycetidae</taxon>
        <taxon>Hypocreales</taxon>
        <taxon>Cordycipitaceae</taxon>
        <taxon>Akanthomyces</taxon>
    </lineage>
</organism>
<dbReference type="EMBL" id="LUKN01002862">
    <property type="protein sequence ID" value="OAQ98429.1"/>
    <property type="molecule type" value="Genomic_DNA"/>
</dbReference>
<sequence length="589" mass="66586">MAPAALSPSAAEEGHSSWRARSEERKEEYIRSINTLDVCALASYYHGSQPCAEFREHKRGSHNVCYFIEFPNDRTRWVVRFPLTSVLQDAHRKLDSEIATMEFYAHLADFHSQMRGLEFDAAGALTLGPDGTFKITAPLPMDIAAMESRGDYPESWLKMTTTLESYTDQMYALLLRRAAEPVPEMGLLDVQYLIFALQDFESRMQEFASSSPKHKFVLTHGDLQPSNIILGEDFSIKGIIDWEWAGTVPAPFFVPPLWLGKNIAPVANDDDFRNSFFSIRNALAVGDSKLTREWPENLYCSTKYFIPAALLNQQFFMTVYYTQLFPIYFGEAQQHVKVRQFFQDDGPDGIHSRRVASLMRARPPKSRRALASHCTAVPKILRFRVSTEEHRRNNQTPEPMNSLKRRAEEAAPENTNKKKRKNKFSAEDKSLDTELGLNMLFSRMDNQLLADYLAQKLGRFGTDLSPVELSDMTVSGTAITDSTDFTEQRTLEKLPDFLGHFCKNPDSLAKASKKKGNPHSIIVTGAGLRAADIVRAVRKFASKEIAVAKLFAKHMKVDEQVKFLEKMRVSIAVGTPARLSELIDNGMCP</sequence>
<protein>
    <recommendedName>
        <fullName evidence="2">Aminoglycoside phosphotransferase domain-containing protein</fullName>
    </recommendedName>
</protein>
<evidence type="ECO:0000313" key="4">
    <source>
        <dbReference type="Proteomes" id="UP000243081"/>
    </source>
</evidence>
<accession>A0A179I9J1</accession>
<comment type="caution">
    <text evidence="3">The sequence shown here is derived from an EMBL/GenBank/DDBJ whole genome shotgun (WGS) entry which is preliminary data.</text>
</comment>
<evidence type="ECO:0000256" key="1">
    <source>
        <dbReference type="SAM" id="MobiDB-lite"/>
    </source>
</evidence>
<dbReference type="Proteomes" id="UP000243081">
    <property type="component" value="Unassembled WGS sequence"/>
</dbReference>
<dbReference type="InterPro" id="IPR032704">
    <property type="entry name" value="Cms1"/>
</dbReference>
<feature type="compositionally biased region" description="Basic and acidic residues" evidence="1">
    <location>
        <begin position="12"/>
        <end position="21"/>
    </location>
</feature>